<protein>
    <submittedName>
        <fullName evidence="1">Uncharacterized protein</fullName>
    </submittedName>
</protein>
<dbReference type="AlphaFoldDB" id="A0A1C7MRM5"/>
<evidence type="ECO:0000313" key="2">
    <source>
        <dbReference type="Proteomes" id="UP000092993"/>
    </source>
</evidence>
<name>A0A1C7MRM5_GRIFR</name>
<gene>
    <name evidence="1" type="ORF">A0H81_00052</name>
</gene>
<organism evidence="1 2">
    <name type="scientific">Grifola frondosa</name>
    <name type="common">Maitake</name>
    <name type="synonym">Polyporus frondosus</name>
    <dbReference type="NCBI Taxonomy" id="5627"/>
    <lineage>
        <taxon>Eukaryota</taxon>
        <taxon>Fungi</taxon>
        <taxon>Dikarya</taxon>
        <taxon>Basidiomycota</taxon>
        <taxon>Agaricomycotina</taxon>
        <taxon>Agaricomycetes</taxon>
        <taxon>Polyporales</taxon>
        <taxon>Grifolaceae</taxon>
        <taxon>Grifola</taxon>
    </lineage>
</organism>
<accession>A0A1C7MRM5</accession>
<sequence length="249" mass="28744">MMSRGIDFLVSKSINLTFMFMFLDGTSEKLNQLVIAKGLTTPFTTSRCLIAYIFPMAVNLRKQDFESDTWRLKSTQDLCKLQLMKKTGAIKWLQWAGIPYTIARREQDSGIRLEDKNNDVLDSATCMESLDTISYHFEWEFYENETWMIEGSEPLWIGYGGLEGYGPIRGHLSRLFHWQLSLVGKGRLKIPNEWKTEMQSETGLYEPRRYMQSMAVRCAHATNAAHARWDYLHPAPFDLADNPSPITHA</sequence>
<dbReference type="Proteomes" id="UP000092993">
    <property type="component" value="Unassembled WGS sequence"/>
</dbReference>
<reference evidence="1 2" key="1">
    <citation type="submission" date="2016-03" db="EMBL/GenBank/DDBJ databases">
        <title>Whole genome sequencing of Grifola frondosa 9006-11.</title>
        <authorList>
            <person name="Min B."/>
            <person name="Park H."/>
            <person name="Kim J.-G."/>
            <person name="Cho H."/>
            <person name="Oh Y.-L."/>
            <person name="Kong W.-S."/>
            <person name="Choi I.-G."/>
        </authorList>
    </citation>
    <scope>NUCLEOTIDE SEQUENCE [LARGE SCALE GENOMIC DNA]</scope>
    <source>
        <strain evidence="1 2">9006-11</strain>
    </source>
</reference>
<evidence type="ECO:0000313" key="1">
    <source>
        <dbReference type="EMBL" id="OBZ79541.1"/>
    </source>
</evidence>
<comment type="caution">
    <text evidence="1">The sequence shown here is derived from an EMBL/GenBank/DDBJ whole genome shotgun (WGS) entry which is preliminary data.</text>
</comment>
<dbReference type="EMBL" id="LUGG01000001">
    <property type="protein sequence ID" value="OBZ79541.1"/>
    <property type="molecule type" value="Genomic_DNA"/>
</dbReference>
<proteinExistence type="predicted"/>
<keyword evidence="2" id="KW-1185">Reference proteome</keyword>